<evidence type="ECO:0000259" key="9">
    <source>
        <dbReference type="Pfam" id="PF26002"/>
    </source>
</evidence>
<keyword evidence="4 8" id="KW-0812">Transmembrane</keyword>
<comment type="similarity">
    <text evidence="2">Belongs to the membrane fusion protein (MFP) (TC 8.A.1) family.</text>
</comment>
<dbReference type="GO" id="GO:0009306">
    <property type="term" value="P:protein secretion"/>
    <property type="evidence" value="ECO:0007669"/>
    <property type="project" value="InterPro"/>
</dbReference>
<comment type="subcellular location">
    <subcellularLocation>
        <location evidence="1">Membrane</location>
        <topology evidence="1">Single-pass membrane protein</topology>
    </subcellularLocation>
</comment>
<evidence type="ECO:0000313" key="11">
    <source>
        <dbReference type="Proteomes" id="UP000179786"/>
    </source>
</evidence>
<organism evidence="10 11">
    <name type="scientific">Pseudoalteromonas amylolytica</name>
    <dbReference type="NCBI Taxonomy" id="1859457"/>
    <lineage>
        <taxon>Bacteria</taxon>
        <taxon>Pseudomonadati</taxon>
        <taxon>Pseudomonadota</taxon>
        <taxon>Gammaproteobacteria</taxon>
        <taxon>Alteromonadales</taxon>
        <taxon>Pseudoalteromonadaceae</taxon>
        <taxon>Pseudoalteromonas</taxon>
    </lineage>
</organism>
<feature type="transmembrane region" description="Helical" evidence="8">
    <location>
        <begin position="28"/>
        <end position="49"/>
    </location>
</feature>
<evidence type="ECO:0000256" key="3">
    <source>
        <dbReference type="ARBA" id="ARBA00022448"/>
    </source>
</evidence>
<evidence type="ECO:0000256" key="2">
    <source>
        <dbReference type="ARBA" id="ARBA00009477"/>
    </source>
</evidence>
<evidence type="ECO:0000256" key="1">
    <source>
        <dbReference type="ARBA" id="ARBA00004167"/>
    </source>
</evidence>
<dbReference type="InterPro" id="IPR050739">
    <property type="entry name" value="MFP"/>
</dbReference>
<dbReference type="SUPFAM" id="SSF51230">
    <property type="entry name" value="Single hybrid motif"/>
    <property type="match status" value="1"/>
</dbReference>
<name>A0A1S1N1M1_9GAMM</name>
<dbReference type="Gene3D" id="2.40.30.170">
    <property type="match status" value="1"/>
</dbReference>
<keyword evidence="3" id="KW-0813">Transport</keyword>
<feature type="coiled-coil region" evidence="7">
    <location>
        <begin position="193"/>
        <end position="259"/>
    </location>
</feature>
<gene>
    <name evidence="10" type="ORF">BET10_02490</name>
</gene>
<feature type="coiled-coil region" evidence="7">
    <location>
        <begin position="116"/>
        <end position="168"/>
    </location>
</feature>
<dbReference type="EMBL" id="MKJU01000004">
    <property type="protein sequence ID" value="OHU93190.1"/>
    <property type="molecule type" value="Genomic_DNA"/>
</dbReference>
<evidence type="ECO:0000256" key="4">
    <source>
        <dbReference type="ARBA" id="ARBA00022692"/>
    </source>
</evidence>
<dbReference type="InterPro" id="IPR011053">
    <property type="entry name" value="Single_hybrid_motif"/>
</dbReference>
<feature type="domain" description="AprE-like beta-barrel" evidence="9">
    <location>
        <begin position="304"/>
        <end position="393"/>
    </location>
</feature>
<evidence type="ECO:0000256" key="7">
    <source>
        <dbReference type="SAM" id="Coils"/>
    </source>
</evidence>
<evidence type="ECO:0000256" key="6">
    <source>
        <dbReference type="ARBA" id="ARBA00023136"/>
    </source>
</evidence>
<dbReference type="Proteomes" id="UP000179786">
    <property type="component" value="Unassembled WGS sequence"/>
</dbReference>
<sequence length="414" mass="46240">MENLFRKEVMEHKRHRLDGAVSLVQPPLFRTLTILICAVVVSSIVFLSIGKYTRKERVSGVVEPNTGILRLKAPQTGIISEILVNEGEYVAKGAPILRIASAKHSKHAVELNQALLDQYSFQLQSLEQQLLHQKRQDALAISELEQQKATAQARLAELEQQSQTFAQRLTLNETMVSQISTLKGSGYISELELQRQRDTLLSLKQQASSIQSERLSLLSQIEQLNNQLEKLPLEQSNHLSQLQSQKADLQIRLSSVEQQRLGELRAPKSGIVSGLMAKVGKNVMEGQSLLTVLPENSQMQAIIFVPTSAFGFINEGQKTRLRYHAFPYEKFGVYDGTVIEVSQSVIFPDETNTPGIISAPAYRVVVALDNQEVQAYGKASALRPGMTLDADIIIEERSLLRWLFDPIFSIQGQL</sequence>
<dbReference type="PANTHER" id="PTHR30386">
    <property type="entry name" value="MEMBRANE FUSION SUBUNIT OF EMRAB-TOLC MULTIDRUG EFFLUX PUMP"/>
    <property type="match status" value="1"/>
</dbReference>
<dbReference type="STRING" id="1859457.BET10_02490"/>
<evidence type="ECO:0000256" key="8">
    <source>
        <dbReference type="SAM" id="Phobius"/>
    </source>
</evidence>
<dbReference type="PRINTS" id="PR01490">
    <property type="entry name" value="RTXTOXIND"/>
</dbReference>
<dbReference type="AlphaFoldDB" id="A0A1S1N1M1"/>
<dbReference type="RefSeq" id="WP_070982895.1">
    <property type="nucleotide sequence ID" value="NZ_MKJU01000004.1"/>
</dbReference>
<reference evidence="10 11" key="1">
    <citation type="submission" date="2016-09" db="EMBL/GenBank/DDBJ databases">
        <title>Pseudoalteromonas amylolytica sp. nov., isolated from the surface seawater.</title>
        <authorList>
            <person name="Wu Y.-H."/>
            <person name="Cheng H."/>
            <person name="Jin X.-B."/>
            <person name="Wang C.-S."/>
            <person name="Xu X.-W."/>
        </authorList>
    </citation>
    <scope>NUCLEOTIDE SEQUENCE [LARGE SCALE GENOMIC DNA]</scope>
    <source>
        <strain evidence="10 11">JW1</strain>
    </source>
</reference>
<proteinExistence type="inferred from homology"/>
<accession>A0A1S1N1M1</accession>
<dbReference type="GO" id="GO:0016020">
    <property type="term" value="C:membrane"/>
    <property type="evidence" value="ECO:0007669"/>
    <property type="project" value="UniProtKB-SubCell"/>
</dbReference>
<dbReference type="InterPro" id="IPR058982">
    <property type="entry name" value="Beta-barrel_AprE"/>
</dbReference>
<dbReference type="Pfam" id="PF26002">
    <property type="entry name" value="Beta-barrel_AprE"/>
    <property type="match status" value="1"/>
</dbReference>
<dbReference type="Gene3D" id="2.40.50.100">
    <property type="match status" value="1"/>
</dbReference>
<keyword evidence="7" id="KW-0175">Coiled coil</keyword>
<protein>
    <submittedName>
        <fullName evidence="10">Toxin</fullName>
    </submittedName>
</protein>
<dbReference type="PANTHER" id="PTHR30386:SF28">
    <property type="entry name" value="EXPORTED PROTEIN"/>
    <property type="match status" value="1"/>
</dbReference>
<evidence type="ECO:0000313" key="10">
    <source>
        <dbReference type="EMBL" id="OHU93190.1"/>
    </source>
</evidence>
<keyword evidence="11" id="KW-1185">Reference proteome</keyword>
<dbReference type="InterPro" id="IPR006144">
    <property type="entry name" value="Secretion_HlyD_CS"/>
</dbReference>
<keyword evidence="6 8" id="KW-0472">Membrane</keyword>
<evidence type="ECO:0000256" key="5">
    <source>
        <dbReference type="ARBA" id="ARBA00022989"/>
    </source>
</evidence>
<dbReference type="PROSITE" id="PS00543">
    <property type="entry name" value="HLYD_FAMILY"/>
    <property type="match status" value="1"/>
</dbReference>
<keyword evidence="5 8" id="KW-1133">Transmembrane helix</keyword>
<comment type="caution">
    <text evidence="10">The sequence shown here is derived from an EMBL/GenBank/DDBJ whole genome shotgun (WGS) entry which is preliminary data.</text>
</comment>
<dbReference type="OrthoDB" id="9775513at2"/>